<organism evidence="1 2">
    <name type="scientific">Limnohabitans lacus</name>
    <dbReference type="NCBI Taxonomy" id="3045173"/>
    <lineage>
        <taxon>Bacteria</taxon>
        <taxon>Pseudomonadati</taxon>
        <taxon>Pseudomonadota</taxon>
        <taxon>Betaproteobacteria</taxon>
        <taxon>Burkholderiales</taxon>
        <taxon>Comamonadaceae</taxon>
        <taxon>Limnohabitans</taxon>
    </lineage>
</organism>
<protein>
    <submittedName>
        <fullName evidence="1">Uncharacterized protein</fullName>
    </submittedName>
</protein>
<dbReference type="EMBL" id="JASGBH010000004">
    <property type="protein sequence ID" value="MDI9233710.1"/>
    <property type="molecule type" value="Genomic_DNA"/>
</dbReference>
<evidence type="ECO:0000313" key="2">
    <source>
        <dbReference type="Proteomes" id="UP001431902"/>
    </source>
</evidence>
<sequence>MNAVKEEQQKSVAREKIEHEYIDYCLSCLQYQDYCQFSMLSRKIGGLEGFLNLCDEHNITAPIAELKKWVAWVFDLHAEQQSEARRMGF</sequence>
<reference evidence="1" key="1">
    <citation type="submission" date="2023-05" db="EMBL/GenBank/DDBJ databases">
        <title>Limnohabitans sp. strain HM2-2 Genome sequencing and assembly.</title>
        <authorList>
            <person name="Jung Y."/>
        </authorList>
    </citation>
    <scope>NUCLEOTIDE SEQUENCE</scope>
    <source>
        <strain evidence="1">HM2-2</strain>
    </source>
</reference>
<dbReference type="RefSeq" id="WP_283224101.1">
    <property type="nucleotide sequence ID" value="NZ_JASGBH010000004.1"/>
</dbReference>
<accession>A0ABT6X6F8</accession>
<name>A0ABT6X6F8_9BURK</name>
<comment type="caution">
    <text evidence="1">The sequence shown here is derived from an EMBL/GenBank/DDBJ whole genome shotgun (WGS) entry which is preliminary data.</text>
</comment>
<dbReference type="Proteomes" id="UP001431902">
    <property type="component" value="Unassembled WGS sequence"/>
</dbReference>
<gene>
    <name evidence="1" type="ORF">QLQ16_07655</name>
</gene>
<proteinExistence type="predicted"/>
<evidence type="ECO:0000313" key="1">
    <source>
        <dbReference type="EMBL" id="MDI9233710.1"/>
    </source>
</evidence>
<keyword evidence="2" id="KW-1185">Reference proteome</keyword>